<dbReference type="InterPro" id="IPR003495">
    <property type="entry name" value="CobW/HypB/UreG_nucleotide-bd"/>
</dbReference>
<dbReference type="EMBL" id="CP043420">
    <property type="protein sequence ID" value="QEL10658.1"/>
    <property type="molecule type" value="Genomic_DNA"/>
</dbReference>
<accession>A0A1S1NZ21</accession>
<keyword evidence="8" id="KW-1185">Reference proteome</keyword>
<evidence type="ECO:0000256" key="1">
    <source>
        <dbReference type="ARBA" id="ARBA00022741"/>
    </source>
</evidence>
<dbReference type="GO" id="GO:0005737">
    <property type="term" value="C:cytoplasm"/>
    <property type="evidence" value="ECO:0007669"/>
    <property type="project" value="TreeGrafter"/>
</dbReference>
<dbReference type="KEGG" id="kuy:FY550_05645"/>
<evidence type="ECO:0000313" key="8">
    <source>
        <dbReference type="Proteomes" id="UP000322553"/>
    </source>
</evidence>
<name>A0A1S1NZ21_9GAMM</name>
<dbReference type="InterPro" id="IPR011629">
    <property type="entry name" value="CobW-like_C"/>
</dbReference>
<dbReference type="InterPro" id="IPR051316">
    <property type="entry name" value="Zinc-reg_GTPase_activator"/>
</dbReference>
<dbReference type="CDD" id="cd03112">
    <property type="entry name" value="CobW-like"/>
    <property type="match status" value="1"/>
</dbReference>
<organism evidence="7 8">
    <name type="scientific">Kushneria phosphatilytica</name>
    <dbReference type="NCBI Taxonomy" id="657387"/>
    <lineage>
        <taxon>Bacteria</taxon>
        <taxon>Pseudomonadati</taxon>
        <taxon>Pseudomonadota</taxon>
        <taxon>Gammaproteobacteria</taxon>
        <taxon>Oceanospirillales</taxon>
        <taxon>Halomonadaceae</taxon>
        <taxon>Kushneria</taxon>
    </lineage>
</organism>
<evidence type="ECO:0000256" key="4">
    <source>
        <dbReference type="ARBA" id="ARBA00034320"/>
    </source>
</evidence>
<keyword evidence="1" id="KW-0547">Nucleotide-binding</keyword>
<dbReference type="Pfam" id="PF07683">
    <property type="entry name" value="CobW_C"/>
    <property type="match status" value="1"/>
</dbReference>
<evidence type="ECO:0000313" key="7">
    <source>
        <dbReference type="EMBL" id="QEL10658.1"/>
    </source>
</evidence>
<dbReference type="SMART" id="SM00833">
    <property type="entry name" value="CobW_C"/>
    <property type="match status" value="1"/>
</dbReference>
<dbReference type="SUPFAM" id="SSF52540">
    <property type="entry name" value="P-loop containing nucleoside triphosphate hydrolases"/>
    <property type="match status" value="1"/>
</dbReference>
<dbReference type="GO" id="GO:0000166">
    <property type="term" value="F:nucleotide binding"/>
    <property type="evidence" value="ECO:0007669"/>
    <property type="project" value="UniProtKB-KW"/>
</dbReference>
<dbReference type="Gene3D" id="3.30.1220.10">
    <property type="entry name" value="CobW-like, C-terminal domain"/>
    <property type="match status" value="1"/>
</dbReference>
<dbReference type="InterPro" id="IPR036627">
    <property type="entry name" value="CobW-likC_sf"/>
</dbReference>
<gene>
    <name evidence="7" type="ORF">FY550_05645</name>
</gene>
<dbReference type="Gene3D" id="3.40.50.300">
    <property type="entry name" value="P-loop containing nucleotide triphosphate hydrolases"/>
    <property type="match status" value="1"/>
</dbReference>
<dbReference type="SUPFAM" id="SSF90002">
    <property type="entry name" value="Hypothetical protein YjiA, C-terminal domain"/>
    <property type="match status" value="1"/>
</dbReference>
<evidence type="ECO:0000256" key="3">
    <source>
        <dbReference type="ARBA" id="ARBA00023186"/>
    </source>
</evidence>
<comment type="similarity">
    <text evidence="4">Belongs to the SIMIBI class G3E GTPase family. ZNG1 subfamily.</text>
</comment>
<dbReference type="AlphaFoldDB" id="A0A1S1NZ21"/>
<proteinExistence type="inferred from homology"/>
<dbReference type="Proteomes" id="UP000322553">
    <property type="component" value="Chromosome"/>
</dbReference>
<protein>
    <submittedName>
        <fullName evidence="7">GTP-binding protein</fullName>
    </submittedName>
</protein>
<dbReference type="RefSeq" id="WP_070977306.1">
    <property type="nucleotide sequence ID" value="NZ_CP043420.1"/>
</dbReference>
<dbReference type="Pfam" id="PF02492">
    <property type="entry name" value="cobW"/>
    <property type="match status" value="1"/>
</dbReference>
<dbReference type="OrthoDB" id="9808822at2"/>
<sequence>MAKRSSSSIPVTLLTGFLGSGKTTLLNQLVRQPEMSRTLVVINEFGEIGLDHQLFSATDETQVMAMDSGCVCCTIRGDLAQTLRNATWRFAREGKRQFDRVIIETTGLADPAPIMHTLMTDERIATRYRLDGIVSIVDASHGQSTLNHHTEAVKQSAVADLLLITKSDLASPEEVSGLQARLSSINPGARQQRIINGEINARNLMGLGLLDADGLRSNPQRWLATHTATPPAFGAMQFSTAFNQQTSSFPGFAQGHTGSDRNRHDDHIRAHCFTLSTPIQRERFEAWLELMLSLMGDNMLRLKGILNIAGHNRPSVIHGVQHVFHPPMELDAWPDDDHRSRLVFITRDIPRESLESVMVAIT</sequence>
<dbReference type="PANTHER" id="PTHR13748:SF62">
    <property type="entry name" value="COBW DOMAIN-CONTAINING PROTEIN"/>
    <property type="match status" value="1"/>
</dbReference>
<keyword evidence="3" id="KW-0143">Chaperone</keyword>
<dbReference type="InterPro" id="IPR027417">
    <property type="entry name" value="P-loop_NTPase"/>
</dbReference>
<evidence type="ECO:0000256" key="2">
    <source>
        <dbReference type="ARBA" id="ARBA00022801"/>
    </source>
</evidence>
<evidence type="ECO:0000256" key="5">
    <source>
        <dbReference type="ARBA" id="ARBA00045658"/>
    </source>
</evidence>
<reference evidence="7 8" key="1">
    <citation type="submission" date="2019-08" db="EMBL/GenBank/DDBJ databases">
        <title>Complete genome sequence of Kushneria sp. YCWA18, a halophilic phosphate-solubilizing bacterium isolated from Daqiao saltern in China.</title>
        <authorList>
            <person name="Du G.-X."/>
            <person name="Qu L.-Y."/>
        </authorList>
    </citation>
    <scope>NUCLEOTIDE SEQUENCE [LARGE SCALE GENOMIC DNA]</scope>
    <source>
        <strain evidence="7 8">YCWA18</strain>
    </source>
</reference>
<comment type="catalytic activity">
    <reaction evidence="6">
        <text>GTP + H2O = GDP + phosphate + H(+)</text>
        <dbReference type="Rhea" id="RHEA:19669"/>
        <dbReference type="ChEBI" id="CHEBI:15377"/>
        <dbReference type="ChEBI" id="CHEBI:15378"/>
        <dbReference type="ChEBI" id="CHEBI:37565"/>
        <dbReference type="ChEBI" id="CHEBI:43474"/>
        <dbReference type="ChEBI" id="CHEBI:58189"/>
    </reaction>
    <physiologicalReaction direction="left-to-right" evidence="6">
        <dbReference type="Rhea" id="RHEA:19670"/>
    </physiologicalReaction>
</comment>
<dbReference type="PANTHER" id="PTHR13748">
    <property type="entry name" value="COBW-RELATED"/>
    <property type="match status" value="1"/>
</dbReference>
<keyword evidence="2" id="KW-0378">Hydrolase</keyword>
<dbReference type="GO" id="GO:0016787">
    <property type="term" value="F:hydrolase activity"/>
    <property type="evidence" value="ECO:0007669"/>
    <property type="project" value="UniProtKB-KW"/>
</dbReference>
<evidence type="ECO:0000256" key="6">
    <source>
        <dbReference type="ARBA" id="ARBA00049117"/>
    </source>
</evidence>
<dbReference type="STRING" id="657387.BH688_01880"/>
<comment type="function">
    <text evidence="5">Zinc chaperone that directly transfers zinc cofactor to target proteins, thereby activating them. Zinc is transferred from the CXCC motif in the GTPase domain to the zinc binding site in target proteins in a process requiring GTP hydrolysis.</text>
</comment>